<feature type="region of interest" description="Disordered" evidence="6">
    <location>
        <begin position="119"/>
        <end position="169"/>
    </location>
</feature>
<comment type="subcellular location">
    <subcellularLocation>
        <location evidence="1">Nucleus</location>
    </subcellularLocation>
</comment>
<evidence type="ECO:0000313" key="8">
    <source>
        <dbReference type="EMBL" id="GFY82377.1"/>
    </source>
</evidence>
<feature type="domain" description="Myb-like" evidence="7">
    <location>
        <begin position="20"/>
        <end position="76"/>
    </location>
</feature>
<evidence type="ECO:0000256" key="3">
    <source>
        <dbReference type="ARBA" id="ARBA00023125"/>
    </source>
</evidence>
<dbReference type="GO" id="GO:0005634">
    <property type="term" value="C:nucleus"/>
    <property type="evidence" value="ECO:0007669"/>
    <property type="project" value="UniProtKB-SubCell"/>
</dbReference>
<keyword evidence="4" id="KW-0804">Transcription</keyword>
<dbReference type="OrthoDB" id="691673at2759"/>
<proteinExistence type="predicted"/>
<keyword evidence="3 8" id="KW-0238">DNA-binding</keyword>
<evidence type="ECO:0000256" key="2">
    <source>
        <dbReference type="ARBA" id="ARBA00023015"/>
    </source>
</evidence>
<dbReference type="FunFam" id="1.10.10.60:FF:000032">
    <property type="entry name" value="Zinc finger and SCAN domain-containing 20"/>
    <property type="match status" value="1"/>
</dbReference>
<comment type="caution">
    <text evidence="8">The sequence shown here is derived from an EMBL/GenBank/DDBJ whole genome shotgun (WGS) entry which is preliminary data.</text>
</comment>
<dbReference type="AlphaFoldDB" id="A0A7J0E9N8"/>
<dbReference type="EMBL" id="BJWL01000002">
    <property type="protein sequence ID" value="GFY82377.1"/>
    <property type="molecule type" value="Genomic_DNA"/>
</dbReference>
<keyword evidence="2" id="KW-0805">Transcription regulation</keyword>
<protein>
    <submittedName>
        <fullName evidence="8">Homeodomain-like superfamily protein</fullName>
    </submittedName>
</protein>
<dbReference type="InterPro" id="IPR044822">
    <property type="entry name" value="Myb_DNA-bind_4"/>
</dbReference>
<evidence type="ECO:0000259" key="7">
    <source>
        <dbReference type="PROSITE" id="PS50090"/>
    </source>
</evidence>
<dbReference type="Gene3D" id="1.10.10.60">
    <property type="entry name" value="Homeodomain-like"/>
    <property type="match status" value="1"/>
</dbReference>
<evidence type="ECO:0000256" key="5">
    <source>
        <dbReference type="ARBA" id="ARBA00023242"/>
    </source>
</evidence>
<dbReference type="Proteomes" id="UP000585474">
    <property type="component" value="Unassembled WGS sequence"/>
</dbReference>
<dbReference type="PANTHER" id="PTHR21654:SF66">
    <property type="entry name" value="TRIHELIX TRANSCRIPTION FACTOR GT-3B"/>
    <property type="match status" value="1"/>
</dbReference>
<evidence type="ECO:0000256" key="6">
    <source>
        <dbReference type="SAM" id="MobiDB-lite"/>
    </source>
</evidence>
<evidence type="ECO:0000256" key="1">
    <source>
        <dbReference type="ARBA" id="ARBA00004123"/>
    </source>
</evidence>
<feature type="compositionally biased region" description="Low complexity" evidence="6">
    <location>
        <begin position="159"/>
        <end position="169"/>
    </location>
</feature>
<keyword evidence="5" id="KW-0539">Nucleus</keyword>
<accession>A0A7J0E9N8</accession>
<dbReference type="PANTHER" id="PTHR21654">
    <property type="entry name" value="FI21293P1"/>
    <property type="match status" value="1"/>
</dbReference>
<name>A0A7J0E9N8_9ERIC</name>
<keyword evidence="9" id="KW-1185">Reference proteome</keyword>
<evidence type="ECO:0000313" key="9">
    <source>
        <dbReference type="Proteomes" id="UP000585474"/>
    </source>
</evidence>
<dbReference type="GO" id="GO:0003677">
    <property type="term" value="F:DNA binding"/>
    <property type="evidence" value="ECO:0007669"/>
    <property type="project" value="UniProtKB-KW"/>
</dbReference>
<keyword evidence="8" id="KW-0371">Homeobox</keyword>
<sequence>MEGHHRTTVGIDSADRFPQWSVHETRDLLAARAELDQTFLETKRNKVLWDVVATKMREKGYNRSAEQCKSKWKNLVTRYKGCETMELEGMRQQFPFYYELETIFAARMERMLWIEAEGGSSSGTKNKGLAIASDDEDDNEETDREKAGSSKKKRKVHKSGNSPSSSGNISVLKEALEEFMKQQMQIEMEWLKAYQAREEERRVREMEWRQTMEALESERIVMERRWREREEQRTMREEARAEKRDALISALLNKVRREDM</sequence>
<dbReference type="CDD" id="cd12203">
    <property type="entry name" value="GT1"/>
    <property type="match status" value="1"/>
</dbReference>
<evidence type="ECO:0000256" key="4">
    <source>
        <dbReference type="ARBA" id="ARBA00023163"/>
    </source>
</evidence>
<dbReference type="InterPro" id="IPR001005">
    <property type="entry name" value="SANT/Myb"/>
</dbReference>
<dbReference type="SMART" id="SM00717">
    <property type="entry name" value="SANT"/>
    <property type="match status" value="1"/>
</dbReference>
<feature type="compositionally biased region" description="Basic residues" evidence="6">
    <location>
        <begin position="149"/>
        <end position="158"/>
    </location>
</feature>
<feature type="compositionally biased region" description="Acidic residues" evidence="6">
    <location>
        <begin position="133"/>
        <end position="142"/>
    </location>
</feature>
<gene>
    <name evidence="8" type="ORF">Acr_02g0006170</name>
</gene>
<dbReference type="GO" id="GO:0006355">
    <property type="term" value="P:regulation of DNA-templated transcription"/>
    <property type="evidence" value="ECO:0007669"/>
    <property type="project" value="UniProtKB-ARBA"/>
</dbReference>
<reference evidence="8 9" key="1">
    <citation type="submission" date="2019-07" db="EMBL/GenBank/DDBJ databases">
        <title>De Novo Assembly of kiwifruit Actinidia rufa.</title>
        <authorList>
            <person name="Sugita-Konishi S."/>
            <person name="Sato K."/>
            <person name="Mori E."/>
            <person name="Abe Y."/>
            <person name="Kisaki G."/>
            <person name="Hamano K."/>
            <person name="Suezawa K."/>
            <person name="Otani M."/>
            <person name="Fukuda T."/>
            <person name="Manabe T."/>
            <person name="Gomi K."/>
            <person name="Tabuchi M."/>
            <person name="Akimitsu K."/>
            <person name="Kataoka I."/>
        </authorList>
    </citation>
    <scope>NUCLEOTIDE SEQUENCE [LARGE SCALE GENOMIC DNA]</scope>
    <source>
        <strain evidence="9">cv. Fuchu</strain>
    </source>
</reference>
<organism evidence="8 9">
    <name type="scientific">Actinidia rufa</name>
    <dbReference type="NCBI Taxonomy" id="165716"/>
    <lineage>
        <taxon>Eukaryota</taxon>
        <taxon>Viridiplantae</taxon>
        <taxon>Streptophyta</taxon>
        <taxon>Embryophyta</taxon>
        <taxon>Tracheophyta</taxon>
        <taxon>Spermatophyta</taxon>
        <taxon>Magnoliopsida</taxon>
        <taxon>eudicotyledons</taxon>
        <taxon>Gunneridae</taxon>
        <taxon>Pentapetalae</taxon>
        <taxon>asterids</taxon>
        <taxon>Ericales</taxon>
        <taxon>Actinidiaceae</taxon>
        <taxon>Actinidia</taxon>
    </lineage>
</organism>
<dbReference type="Pfam" id="PF13837">
    <property type="entry name" value="Myb_DNA-bind_4"/>
    <property type="match status" value="1"/>
</dbReference>
<dbReference type="PROSITE" id="PS50090">
    <property type="entry name" value="MYB_LIKE"/>
    <property type="match status" value="1"/>
</dbReference>